<keyword evidence="3" id="KW-1185">Reference proteome</keyword>
<proteinExistence type="predicted"/>
<dbReference type="RefSeq" id="WP_323329814.1">
    <property type="nucleotide sequence ID" value="NZ_JAYFSI010000005.1"/>
</dbReference>
<reference evidence="2 3" key="1">
    <citation type="submission" date="2023-12" db="EMBL/GenBank/DDBJ databases">
        <title>Amycolatopsis sp. V23-08.</title>
        <authorList>
            <person name="Somphong A."/>
        </authorList>
    </citation>
    <scope>NUCLEOTIDE SEQUENCE [LARGE SCALE GENOMIC DNA]</scope>
    <source>
        <strain evidence="2 3">V23-08</strain>
    </source>
</reference>
<keyword evidence="1" id="KW-1133">Transmembrane helix</keyword>
<gene>
    <name evidence="2" type="ORF">VA596_22525</name>
</gene>
<name>A0ABU5R905_9PSEU</name>
<sequence length="106" mass="11500">MPRLICCPARCRAAVGGQRAWCGSLWQKVCSVVQRHWCAAADLLSGALPRDGPVLVFVLIVVQMIPGIVMANAPYTARVQQARCGSLWQKPARPRSITGAPYRRGG</sequence>
<keyword evidence="1" id="KW-0472">Membrane</keyword>
<evidence type="ECO:0000313" key="2">
    <source>
        <dbReference type="EMBL" id="MEA5362330.1"/>
    </source>
</evidence>
<accession>A0ABU5R905</accession>
<evidence type="ECO:0000256" key="1">
    <source>
        <dbReference type="SAM" id="Phobius"/>
    </source>
</evidence>
<organism evidence="2 3">
    <name type="scientific">Amycolatopsis heterodermiae</name>
    <dbReference type="NCBI Taxonomy" id="3110235"/>
    <lineage>
        <taxon>Bacteria</taxon>
        <taxon>Bacillati</taxon>
        <taxon>Actinomycetota</taxon>
        <taxon>Actinomycetes</taxon>
        <taxon>Pseudonocardiales</taxon>
        <taxon>Pseudonocardiaceae</taxon>
        <taxon>Amycolatopsis</taxon>
    </lineage>
</organism>
<dbReference type="EMBL" id="JAYFSI010000005">
    <property type="protein sequence ID" value="MEA5362330.1"/>
    <property type="molecule type" value="Genomic_DNA"/>
</dbReference>
<keyword evidence="1" id="KW-0812">Transmembrane</keyword>
<protein>
    <submittedName>
        <fullName evidence="2">Uncharacterized protein</fullName>
    </submittedName>
</protein>
<feature type="transmembrane region" description="Helical" evidence="1">
    <location>
        <begin position="54"/>
        <end position="73"/>
    </location>
</feature>
<dbReference type="Proteomes" id="UP001304298">
    <property type="component" value="Unassembled WGS sequence"/>
</dbReference>
<comment type="caution">
    <text evidence="2">The sequence shown here is derived from an EMBL/GenBank/DDBJ whole genome shotgun (WGS) entry which is preliminary data.</text>
</comment>
<evidence type="ECO:0000313" key="3">
    <source>
        <dbReference type="Proteomes" id="UP001304298"/>
    </source>
</evidence>